<dbReference type="GO" id="GO:0000214">
    <property type="term" value="C:tRNA-intron endonuclease complex"/>
    <property type="evidence" value="ECO:0007669"/>
    <property type="project" value="UniProtKB-UniRule"/>
</dbReference>
<evidence type="ECO:0000313" key="8">
    <source>
        <dbReference type="Proteomes" id="UP000663880"/>
    </source>
</evidence>
<evidence type="ECO:0000256" key="5">
    <source>
        <dbReference type="PIRSR" id="PIRSR011789-1"/>
    </source>
</evidence>
<feature type="active site" evidence="5">
    <location>
        <position position="272"/>
    </location>
</feature>
<sequence length="356" mass="41347">MNSLQTDNHCQIYDPNGQFPLEIESSLRLPLDSSMRIIFTGHYNGFGVEVRGIEEMSMLYHMGCFGKGTKSRSKPKPIKNDSSPSIIRKRQYLKRIYWYKKFDSINKYPETDSYFKHVEDLRKKIKNDSKNLKKNVIDLVSSEDEVCEDNQYDTLGPPCAFSNKQDIVVIVPNSDSEDDDYFANMKPKCCINKIKLEEKLVLTKQEAFFLVYGLGCLQVFHENKLLTVKECWKLFLEGDNYFISKYIVYHYYRSKGYIVKPGIKFGGDFLIYKEGPGINHSDYIVVIKHNHVDYNSWLTILGHVRMSATTVKEILIIEVIEPKTENLNLPKELNAYTVKELILSRNLPVTINDDRD</sequence>
<feature type="active site" evidence="5">
    <location>
        <position position="312"/>
    </location>
</feature>
<evidence type="ECO:0000256" key="1">
    <source>
        <dbReference type="ARBA" id="ARBA00008078"/>
    </source>
</evidence>
<keyword evidence="3 4" id="KW-0456">Lyase</keyword>
<comment type="similarity">
    <text evidence="1 4">Belongs to the tRNA-intron endonuclease family.</text>
</comment>
<dbReference type="GO" id="GO:0000379">
    <property type="term" value="P:tRNA-type intron splice site recognition and cleavage"/>
    <property type="evidence" value="ECO:0007669"/>
    <property type="project" value="TreeGrafter"/>
</dbReference>
<evidence type="ECO:0000313" key="7">
    <source>
        <dbReference type="EMBL" id="CAF4931152.1"/>
    </source>
</evidence>
<dbReference type="Proteomes" id="UP000663880">
    <property type="component" value="Unassembled WGS sequence"/>
</dbReference>
<organism evidence="7 8">
    <name type="scientific">Pieris macdunnoughi</name>
    <dbReference type="NCBI Taxonomy" id="345717"/>
    <lineage>
        <taxon>Eukaryota</taxon>
        <taxon>Metazoa</taxon>
        <taxon>Ecdysozoa</taxon>
        <taxon>Arthropoda</taxon>
        <taxon>Hexapoda</taxon>
        <taxon>Insecta</taxon>
        <taxon>Pterygota</taxon>
        <taxon>Neoptera</taxon>
        <taxon>Endopterygota</taxon>
        <taxon>Lepidoptera</taxon>
        <taxon>Glossata</taxon>
        <taxon>Ditrysia</taxon>
        <taxon>Papilionoidea</taxon>
        <taxon>Pieridae</taxon>
        <taxon>Pierinae</taxon>
        <taxon>Pieris</taxon>
    </lineage>
</organism>
<reference evidence="7" key="1">
    <citation type="submission" date="2021-02" db="EMBL/GenBank/DDBJ databases">
        <authorList>
            <person name="Steward A R."/>
        </authorList>
    </citation>
    <scope>NUCLEOTIDE SEQUENCE</scope>
</reference>
<keyword evidence="8" id="KW-1185">Reference proteome</keyword>
<accession>A0A821X0M2</accession>
<feature type="domain" description="tRNA intron endonuclease catalytic" evidence="6">
    <location>
        <begin position="242"/>
        <end position="319"/>
    </location>
</feature>
<dbReference type="OrthoDB" id="10249562at2759"/>
<dbReference type="GO" id="GO:0003676">
    <property type="term" value="F:nucleic acid binding"/>
    <property type="evidence" value="ECO:0007669"/>
    <property type="project" value="InterPro"/>
</dbReference>
<dbReference type="EC" id="4.6.1.16" evidence="4"/>
<dbReference type="AlphaFoldDB" id="A0A821X0M2"/>
<dbReference type="GO" id="GO:0005737">
    <property type="term" value="C:cytoplasm"/>
    <property type="evidence" value="ECO:0007669"/>
    <property type="project" value="TreeGrafter"/>
</dbReference>
<dbReference type="InterPro" id="IPR016589">
    <property type="entry name" value="tRNA_splic_SEN2"/>
</dbReference>
<evidence type="ECO:0000256" key="2">
    <source>
        <dbReference type="ARBA" id="ARBA00022694"/>
    </source>
</evidence>
<comment type="caution">
    <text evidence="7">The sequence shown here is derived from an EMBL/GenBank/DDBJ whole genome shotgun (WGS) entry which is preliminary data.</text>
</comment>
<dbReference type="EMBL" id="CAJOBZ010000062">
    <property type="protein sequence ID" value="CAF4931152.1"/>
    <property type="molecule type" value="Genomic_DNA"/>
</dbReference>
<evidence type="ECO:0000256" key="4">
    <source>
        <dbReference type="PIRNR" id="PIRNR011789"/>
    </source>
</evidence>
<dbReference type="Gene3D" id="3.40.1350.10">
    <property type="match status" value="1"/>
</dbReference>
<dbReference type="SUPFAM" id="SSF53032">
    <property type="entry name" value="tRNA-intron endonuclease catalytic domain-like"/>
    <property type="match status" value="1"/>
</dbReference>
<evidence type="ECO:0000256" key="3">
    <source>
        <dbReference type="ARBA" id="ARBA00023239"/>
    </source>
</evidence>
<dbReference type="PANTHER" id="PTHR21227">
    <property type="entry name" value="TRNA-SPLICING ENDONUCLEASE SUBUNIT SEN2"/>
    <property type="match status" value="1"/>
</dbReference>
<dbReference type="NCBIfam" id="TIGR00324">
    <property type="entry name" value="endA"/>
    <property type="match status" value="1"/>
</dbReference>
<protein>
    <recommendedName>
        <fullName evidence="4">tRNA-splicing endonuclease subunit Sen2</fullName>
        <ecNumber evidence="4">4.6.1.16</ecNumber>
    </recommendedName>
</protein>
<feature type="active site" evidence="5">
    <location>
        <position position="280"/>
    </location>
</feature>
<dbReference type="GO" id="GO:0000213">
    <property type="term" value="F:tRNA-intron lyase activity"/>
    <property type="evidence" value="ECO:0007669"/>
    <property type="project" value="UniProtKB-UniRule"/>
</dbReference>
<dbReference type="PANTHER" id="PTHR21227:SF0">
    <property type="entry name" value="TRNA-SPLICING ENDONUCLEASE SUBUNIT SEN2"/>
    <property type="match status" value="1"/>
</dbReference>
<proteinExistence type="inferred from homology"/>
<name>A0A821X0M2_9NEOP</name>
<dbReference type="InterPro" id="IPR036167">
    <property type="entry name" value="tRNA_intron_Endo_cat-like_sf"/>
</dbReference>
<dbReference type="InterPro" id="IPR006677">
    <property type="entry name" value="tRNA_intron_Endonuc_cat-like"/>
</dbReference>
<comment type="function">
    <text evidence="4">Constitutes one of the two catalytic subunit of the tRNA-splicing endonuclease complex, a complex responsible for identification and cleavage of the splice sites in pre-tRNA. It cleaves pre-tRNA at the 5'- and 3'-splice sites to release the intron. The products are an intron and two tRNA half-molecules bearing 2',3'-cyclic phosphate and 5'-OH termini. There are no conserved sequences at the splice sites, but the intron is invariably located at the same site in the gene, placing the splice sites an invariant distance from the constant structural features of the tRNA body.</text>
</comment>
<evidence type="ECO:0000259" key="6">
    <source>
        <dbReference type="Pfam" id="PF01974"/>
    </source>
</evidence>
<dbReference type="InterPro" id="IPR006676">
    <property type="entry name" value="tRNA_splic"/>
</dbReference>
<dbReference type="PIRSF" id="PIRSF011789">
    <property type="entry name" value="tRNA_splic_SEN2"/>
    <property type="match status" value="1"/>
</dbReference>
<gene>
    <name evidence="7" type="ORF">PMACD_LOCUS13878</name>
</gene>
<dbReference type="Pfam" id="PF01974">
    <property type="entry name" value="tRNA_int_endo"/>
    <property type="match status" value="1"/>
</dbReference>
<dbReference type="InterPro" id="IPR011856">
    <property type="entry name" value="tRNA_endonuc-like_dom_sf"/>
</dbReference>
<keyword evidence="2 4" id="KW-0819">tRNA processing</keyword>
<dbReference type="CDD" id="cd22363">
    <property type="entry name" value="tRNA-intron_lyase_C"/>
    <property type="match status" value="1"/>
</dbReference>